<dbReference type="RefSeq" id="WP_386709063.1">
    <property type="nucleotide sequence ID" value="NZ_JBHXIJ010000018.1"/>
</dbReference>
<dbReference type="InterPro" id="IPR005528">
    <property type="entry name" value="ChpA-H"/>
</dbReference>
<reference evidence="9 10" key="1">
    <citation type="submission" date="2024-09" db="EMBL/GenBank/DDBJ databases">
        <title>The Natural Products Discovery Center: Release of the First 8490 Sequenced Strains for Exploring Actinobacteria Biosynthetic Diversity.</title>
        <authorList>
            <person name="Kalkreuter E."/>
            <person name="Kautsar S.A."/>
            <person name="Yang D."/>
            <person name="Bader C.D."/>
            <person name="Teijaro C.N."/>
            <person name="Fluegel L."/>
            <person name="Davis C.M."/>
            <person name="Simpson J.R."/>
            <person name="Lauterbach L."/>
            <person name="Steele A.D."/>
            <person name="Gui C."/>
            <person name="Meng S."/>
            <person name="Li G."/>
            <person name="Viehrig K."/>
            <person name="Ye F."/>
            <person name="Su P."/>
            <person name="Kiefer A.F."/>
            <person name="Nichols A."/>
            <person name="Cepeda A.J."/>
            <person name="Yan W."/>
            <person name="Fan B."/>
            <person name="Jiang Y."/>
            <person name="Adhikari A."/>
            <person name="Zheng C.-J."/>
            <person name="Schuster L."/>
            <person name="Cowan T.M."/>
            <person name="Smanski M.J."/>
            <person name="Chevrette M.G."/>
            <person name="De Carvalho L.P.S."/>
            <person name="Shen B."/>
        </authorList>
    </citation>
    <scope>NUCLEOTIDE SEQUENCE [LARGE SCALE GENOMIC DNA]</scope>
    <source>
        <strain evidence="9 10">NPDC058348</strain>
    </source>
</reference>
<evidence type="ECO:0000256" key="2">
    <source>
        <dbReference type="ARBA" id="ARBA00022512"/>
    </source>
</evidence>
<feature type="domain" description="Chaplin" evidence="8">
    <location>
        <begin position="49"/>
        <end position="81"/>
    </location>
</feature>
<keyword evidence="4 7" id="KW-0732">Signal</keyword>
<name>A0ABW6FII7_9ACTN</name>
<evidence type="ECO:0000313" key="10">
    <source>
        <dbReference type="Proteomes" id="UP001598448"/>
    </source>
</evidence>
<evidence type="ECO:0000256" key="1">
    <source>
        <dbReference type="ARBA" id="ARBA00004191"/>
    </source>
</evidence>
<accession>A0ABW6FII7</accession>
<dbReference type="EMBL" id="JBHXIJ010000018">
    <property type="protein sequence ID" value="MFD5098322.1"/>
    <property type="molecule type" value="Genomic_DNA"/>
</dbReference>
<proteinExistence type="predicted"/>
<feature type="signal peptide" evidence="7">
    <location>
        <begin position="1"/>
        <end position="29"/>
    </location>
</feature>
<feature type="chain" id="PRO_5047148845" evidence="7">
    <location>
        <begin position="30"/>
        <end position="120"/>
    </location>
</feature>
<evidence type="ECO:0000313" key="9">
    <source>
        <dbReference type="EMBL" id="MFD5098322.1"/>
    </source>
</evidence>
<sequence length="120" mass="11433">MIIRRSTAAVGLTAIVGGAGLITATPASAGGIGDFLSPAFGSNCANQNTGAHAAGETRQGTGIAGGNLAGLPVGTPFNQCGGADLPGVPGDTSRSVFGLGLKIGTELQGALNGETQVLGA</sequence>
<keyword evidence="6" id="KW-0034">Amyloid</keyword>
<evidence type="ECO:0000256" key="4">
    <source>
        <dbReference type="ARBA" id="ARBA00022729"/>
    </source>
</evidence>
<evidence type="ECO:0000256" key="5">
    <source>
        <dbReference type="ARBA" id="ARBA00022889"/>
    </source>
</evidence>
<keyword evidence="10" id="KW-1185">Reference proteome</keyword>
<keyword evidence="5" id="KW-0130">Cell adhesion</keyword>
<comment type="caution">
    <text evidence="9">The sequence shown here is derived from an EMBL/GenBank/DDBJ whole genome shotgun (WGS) entry which is preliminary data.</text>
</comment>
<evidence type="ECO:0000256" key="6">
    <source>
        <dbReference type="ARBA" id="ARBA00023087"/>
    </source>
</evidence>
<evidence type="ECO:0000256" key="3">
    <source>
        <dbReference type="ARBA" id="ARBA00022525"/>
    </source>
</evidence>
<keyword evidence="2" id="KW-0134">Cell wall</keyword>
<protein>
    <submittedName>
        <fullName evidence="9">Chaplin family protein</fullName>
    </submittedName>
</protein>
<dbReference type="Proteomes" id="UP001598448">
    <property type="component" value="Unassembled WGS sequence"/>
</dbReference>
<evidence type="ECO:0000256" key="7">
    <source>
        <dbReference type="SAM" id="SignalP"/>
    </source>
</evidence>
<organism evidence="9 10">
    <name type="scientific">Streptomyces albidochromogenes</name>
    <dbReference type="NCBI Taxonomy" id="329524"/>
    <lineage>
        <taxon>Bacteria</taxon>
        <taxon>Bacillati</taxon>
        <taxon>Actinomycetota</taxon>
        <taxon>Actinomycetes</taxon>
        <taxon>Kitasatosporales</taxon>
        <taxon>Streptomycetaceae</taxon>
        <taxon>Streptomyces</taxon>
    </lineage>
</organism>
<keyword evidence="3" id="KW-0964">Secreted</keyword>
<evidence type="ECO:0000259" key="8">
    <source>
        <dbReference type="Pfam" id="PF03777"/>
    </source>
</evidence>
<gene>
    <name evidence="9" type="ORF">ACFWJN_04985</name>
</gene>
<dbReference type="Pfam" id="PF03777">
    <property type="entry name" value="ChpA-C"/>
    <property type="match status" value="1"/>
</dbReference>
<comment type="subcellular location">
    <subcellularLocation>
        <location evidence="1">Secreted</location>
        <location evidence="1">Cell wall</location>
    </subcellularLocation>
</comment>